<dbReference type="InterPro" id="IPR045064">
    <property type="entry name" value="Reticulon-like"/>
</dbReference>
<evidence type="ECO:0000256" key="5">
    <source>
        <dbReference type="ARBA" id="ARBA00023136"/>
    </source>
</evidence>
<feature type="transmembrane region" description="Helical" evidence="6">
    <location>
        <begin position="61"/>
        <end position="80"/>
    </location>
</feature>
<organism evidence="8 9">
    <name type="scientific">Fraxinus pennsylvanica</name>
    <dbReference type="NCBI Taxonomy" id="56036"/>
    <lineage>
        <taxon>Eukaryota</taxon>
        <taxon>Viridiplantae</taxon>
        <taxon>Streptophyta</taxon>
        <taxon>Embryophyta</taxon>
        <taxon>Tracheophyta</taxon>
        <taxon>Spermatophyta</taxon>
        <taxon>Magnoliopsida</taxon>
        <taxon>eudicotyledons</taxon>
        <taxon>Gunneridae</taxon>
        <taxon>Pentapetalae</taxon>
        <taxon>asterids</taxon>
        <taxon>lamiids</taxon>
        <taxon>Lamiales</taxon>
        <taxon>Oleaceae</taxon>
        <taxon>Oleeae</taxon>
        <taxon>Fraxinus</taxon>
    </lineage>
</organism>
<dbReference type="GO" id="GO:0005789">
    <property type="term" value="C:endoplasmic reticulum membrane"/>
    <property type="evidence" value="ECO:0007669"/>
    <property type="project" value="UniProtKB-SubCell"/>
</dbReference>
<feature type="domain" description="Reticulon" evidence="7">
    <location>
        <begin position="28"/>
        <end position="210"/>
    </location>
</feature>
<dbReference type="Pfam" id="PF02453">
    <property type="entry name" value="Reticulon"/>
    <property type="match status" value="1"/>
</dbReference>
<feature type="transmembrane region" description="Helical" evidence="6">
    <location>
        <begin position="149"/>
        <end position="170"/>
    </location>
</feature>
<dbReference type="EMBL" id="OU503056">
    <property type="protein sequence ID" value="CAI9784641.1"/>
    <property type="molecule type" value="Genomic_DNA"/>
</dbReference>
<dbReference type="AlphaFoldDB" id="A0AAD2AEP8"/>
<dbReference type="PANTHER" id="PTHR10994">
    <property type="entry name" value="RETICULON"/>
    <property type="match status" value="1"/>
</dbReference>
<evidence type="ECO:0000256" key="4">
    <source>
        <dbReference type="ARBA" id="ARBA00022989"/>
    </source>
</evidence>
<sequence length="210" mass="22587">MPMQPSNSSGNVPFFGKSVHGVLGGGKMADTLLWKNYKVSGGVLGGATLTWFLLEVIGFHVLSIVCRVLLLALSVLFAWSCGAKLIKKTPPKIPEIAIKEVPALKLASALRIQINQASAILKLIASGKDLKKFLLVNGGLALVSTVGSWFNFLTLIYLATVFLFTVPLVYDKYGHQINSLAGPAMAEIKKYYGVIDAKVLSKIPIGESRN</sequence>
<keyword evidence="3 6" id="KW-0256">Endoplasmic reticulum</keyword>
<comment type="subcellular location">
    <subcellularLocation>
        <location evidence="1 6">Endoplasmic reticulum membrane</location>
        <topology evidence="1 6">Multi-pass membrane protein</topology>
    </subcellularLocation>
</comment>
<gene>
    <name evidence="8" type="ORF">FPE_LOCUS32071</name>
</gene>
<keyword evidence="2 6" id="KW-0812">Transmembrane</keyword>
<evidence type="ECO:0000256" key="3">
    <source>
        <dbReference type="ARBA" id="ARBA00022824"/>
    </source>
</evidence>
<evidence type="ECO:0000313" key="8">
    <source>
        <dbReference type="EMBL" id="CAI9784641.1"/>
    </source>
</evidence>
<dbReference type="PANTHER" id="PTHR10994:SF193">
    <property type="entry name" value="RETICULON-LIKE PROTEIN"/>
    <property type="match status" value="1"/>
</dbReference>
<evidence type="ECO:0000313" key="9">
    <source>
        <dbReference type="Proteomes" id="UP000834106"/>
    </source>
</evidence>
<dbReference type="PROSITE" id="PS50845">
    <property type="entry name" value="RETICULON"/>
    <property type="match status" value="1"/>
</dbReference>
<keyword evidence="5 6" id="KW-0472">Membrane</keyword>
<proteinExistence type="predicted"/>
<name>A0AAD2AEP8_9LAMI</name>
<dbReference type="GO" id="GO:0009617">
    <property type="term" value="P:response to bacterium"/>
    <property type="evidence" value="ECO:0007669"/>
    <property type="project" value="InterPro"/>
</dbReference>
<keyword evidence="9" id="KW-1185">Reference proteome</keyword>
<dbReference type="InterPro" id="IPR003388">
    <property type="entry name" value="Reticulon"/>
</dbReference>
<accession>A0AAD2AEP8</accession>
<evidence type="ECO:0000256" key="2">
    <source>
        <dbReference type="ARBA" id="ARBA00022692"/>
    </source>
</evidence>
<evidence type="ECO:0000256" key="6">
    <source>
        <dbReference type="RuleBase" id="RU363132"/>
    </source>
</evidence>
<protein>
    <recommendedName>
        <fullName evidence="6">Reticulon-like protein</fullName>
    </recommendedName>
</protein>
<evidence type="ECO:0000256" key="1">
    <source>
        <dbReference type="ARBA" id="ARBA00004477"/>
    </source>
</evidence>
<evidence type="ECO:0000259" key="7">
    <source>
        <dbReference type="PROSITE" id="PS50845"/>
    </source>
</evidence>
<keyword evidence="4 6" id="KW-1133">Transmembrane helix</keyword>
<dbReference type="Proteomes" id="UP000834106">
    <property type="component" value="Chromosome 21"/>
</dbReference>
<reference evidence="8" key="1">
    <citation type="submission" date="2023-05" db="EMBL/GenBank/DDBJ databases">
        <authorList>
            <person name="Huff M."/>
        </authorList>
    </citation>
    <scope>NUCLEOTIDE SEQUENCE</scope>
</reference>